<evidence type="ECO:0000256" key="3">
    <source>
        <dbReference type="ARBA" id="ARBA00009611"/>
    </source>
</evidence>
<dbReference type="Gene3D" id="2.10.110.10">
    <property type="entry name" value="Cysteine Rich Protein"/>
    <property type="match status" value="3"/>
</dbReference>
<evidence type="ECO:0000256" key="2">
    <source>
        <dbReference type="ARBA" id="ARBA00004246"/>
    </source>
</evidence>
<evidence type="ECO:0000256" key="11">
    <source>
        <dbReference type="ARBA" id="ARBA00023212"/>
    </source>
</evidence>
<dbReference type="InterPro" id="IPR001781">
    <property type="entry name" value="Znf_LIM"/>
</dbReference>
<dbReference type="PANTHER" id="PTHR24212:SF1">
    <property type="entry name" value="ZYXIN"/>
    <property type="match status" value="1"/>
</dbReference>
<dbReference type="PROSITE" id="PS50023">
    <property type="entry name" value="LIM_DOMAIN_2"/>
    <property type="match status" value="3"/>
</dbReference>
<evidence type="ECO:0000256" key="6">
    <source>
        <dbReference type="ARBA" id="ARBA00022737"/>
    </source>
</evidence>
<dbReference type="SUPFAM" id="SSF57716">
    <property type="entry name" value="Glucocorticoid receptor-like (DNA-binding domain)"/>
    <property type="match status" value="2"/>
</dbReference>
<keyword evidence="9" id="KW-0965">Cell junction</keyword>
<name>A0A7J6B1C8_AMEME</name>
<feature type="compositionally biased region" description="Low complexity" evidence="14">
    <location>
        <begin position="249"/>
        <end position="269"/>
    </location>
</feature>
<keyword evidence="11" id="KW-0206">Cytoskeleton</keyword>
<dbReference type="Proteomes" id="UP000593565">
    <property type="component" value="Unassembled WGS sequence"/>
</dbReference>
<evidence type="ECO:0000256" key="13">
    <source>
        <dbReference type="PROSITE-ProRule" id="PRU00125"/>
    </source>
</evidence>
<evidence type="ECO:0000256" key="7">
    <source>
        <dbReference type="ARBA" id="ARBA00022833"/>
    </source>
</evidence>
<feature type="compositionally biased region" description="Polar residues" evidence="14">
    <location>
        <begin position="270"/>
        <end position="295"/>
    </location>
</feature>
<evidence type="ECO:0000256" key="5">
    <source>
        <dbReference type="ARBA" id="ARBA00022723"/>
    </source>
</evidence>
<feature type="compositionally biased region" description="Pro residues" evidence="14">
    <location>
        <begin position="137"/>
        <end position="153"/>
    </location>
</feature>
<gene>
    <name evidence="16" type="ORF">AMELA_G00079590</name>
</gene>
<comment type="similarity">
    <text evidence="3">Belongs to the zyxin/ajuba family.</text>
</comment>
<evidence type="ECO:0000313" key="17">
    <source>
        <dbReference type="Proteomes" id="UP000593565"/>
    </source>
</evidence>
<keyword evidence="7 13" id="KW-0862">Zinc</keyword>
<reference evidence="16 17" key="1">
    <citation type="submission" date="2020-02" db="EMBL/GenBank/DDBJ databases">
        <title>A chromosome-scale genome assembly of the black bullhead catfish (Ameiurus melas).</title>
        <authorList>
            <person name="Wen M."/>
            <person name="Zham M."/>
            <person name="Cabau C."/>
            <person name="Klopp C."/>
            <person name="Donnadieu C."/>
            <person name="Roques C."/>
            <person name="Bouchez O."/>
            <person name="Lampietro C."/>
            <person name="Jouanno E."/>
            <person name="Herpin A."/>
            <person name="Louis A."/>
            <person name="Berthelot C."/>
            <person name="Parey E."/>
            <person name="Roest-Crollius H."/>
            <person name="Braasch I."/>
            <person name="Postlethwait J."/>
            <person name="Robinson-Rechavi M."/>
            <person name="Echchiki A."/>
            <person name="Begum T."/>
            <person name="Montfort J."/>
            <person name="Schartl M."/>
            <person name="Bobe J."/>
            <person name="Guiguen Y."/>
        </authorList>
    </citation>
    <scope>NUCLEOTIDE SEQUENCE [LARGE SCALE GENOMIC DNA]</scope>
    <source>
        <strain evidence="16">M_S1</strain>
        <tissue evidence="16">Blood</tissue>
    </source>
</reference>
<evidence type="ECO:0000256" key="1">
    <source>
        <dbReference type="ARBA" id="ARBA00004245"/>
    </source>
</evidence>
<evidence type="ECO:0000256" key="8">
    <source>
        <dbReference type="ARBA" id="ARBA00022889"/>
    </source>
</evidence>
<evidence type="ECO:0000259" key="15">
    <source>
        <dbReference type="PROSITE" id="PS50023"/>
    </source>
</evidence>
<feature type="compositionally biased region" description="Pro residues" evidence="14">
    <location>
        <begin position="79"/>
        <end position="96"/>
    </location>
</feature>
<comment type="subcellular location">
    <subcellularLocation>
        <location evidence="2">Cell junction</location>
        <location evidence="2">Focal adhesion</location>
    </subcellularLocation>
    <subcellularLocation>
        <location evidence="1">Cytoplasm</location>
        <location evidence="1">Cytoskeleton</location>
    </subcellularLocation>
</comment>
<evidence type="ECO:0000256" key="10">
    <source>
        <dbReference type="ARBA" id="ARBA00023038"/>
    </source>
</evidence>
<keyword evidence="10 13" id="KW-0440">LIM domain</keyword>
<dbReference type="GO" id="GO:0005737">
    <property type="term" value="C:cytoplasm"/>
    <property type="evidence" value="ECO:0007669"/>
    <property type="project" value="TreeGrafter"/>
</dbReference>
<keyword evidence="4" id="KW-0963">Cytoplasm</keyword>
<evidence type="ECO:0000256" key="4">
    <source>
        <dbReference type="ARBA" id="ARBA00022490"/>
    </source>
</evidence>
<dbReference type="Pfam" id="PF00412">
    <property type="entry name" value="LIM"/>
    <property type="match status" value="3"/>
</dbReference>
<evidence type="ECO:0000256" key="9">
    <source>
        <dbReference type="ARBA" id="ARBA00022949"/>
    </source>
</evidence>
<feature type="compositionally biased region" description="Polar residues" evidence="14">
    <location>
        <begin position="43"/>
        <end position="61"/>
    </location>
</feature>
<feature type="compositionally biased region" description="Pro residues" evidence="14">
    <location>
        <begin position="312"/>
        <end position="333"/>
    </location>
</feature>
<dbReference type="AlphaFoldDB" id="A0A7J6B1C8"/>
<feature type="compositionally biased region" description="Pro residues" evidence="14">
    <location>
        <begin position="222"/>
        <end position="235"/>
    </location>
</feature>
<feature type="domain" description="LIM zinc-binding" evidence="15">
    <location>
        <begin position="495"/>
        <end position="552"/>
    </location>
</feature>
<dbReference type="PANTHER" id="PTHR24212">
    <property type="entry name" value="ZYXIN/TRIP6"/>
    <property type="match status" value="1"/>
</dbReference>
<sequence>MEDSNGSKPLIVTSSLSFQVNAPSFYNQPKKFASVAPPRPKGLSNQSQPPTFSSSIASTATVGRVGEIPPPLSSISDDFPPPPPPVDAELPAPPPECHLTPTEVPLPAFPPPPPVAEDLPLPAPPEDVSFMPSDSSPAPPPPPPPPPPAPPLPESGTGVSFQKSLEKQTSFDRQLDSLTDMLSEMETRRPFNPKVSSQLSSVPTPKPFAPPPTAPKPSLSFLPPPELQDRPPPAPWAEELRARTTLRQAGTSAPSAPASGAPLGKGPSATLKTTFSPSQPASNLSPKPGNKTSSAAPHGVNLAPKVSSHISFPPPPPAPPGPPPPPASVPAPAPAVSNAKASLQVNQEKTSPRPVSPQHKPAPSPTSTVSPYGKTMACPTPSKTVQPKGPGAGAPPGGVPLSMREVEELERMTKDFIKDMDNRAPVITSAPTEVCGKCGEALSRSQPAVRAMGKLFHSHCFCCVTCQRPLQGMQFYDRDGTPECEECYVNSLAVCSRCGERITDRVLKAVGQCFHAHCFRCTACSCTLEGSPFITDDNNNPYCVPDYHRRFSPLCVSCNEPIVPDPGSEETLRVVALEKNFHLKCYRCEDCSRPLSIEADADGCYPLDGRILCMTCHTKRAKQAMKHLMHCVFFISKTRTKYLQQLVVFCFFFACPLERPSGPLSALTALSMFTAKSHKHHLSMWLPE</sequence>
<feature type="domain" description="LIM zinc-binding" evidence="15">
    <location>
        <begin position="433"/>
        <end position="494"/>
    </location>
</feature>
<dbReference type="GO" id="GO:0007179">
    <property type="term" value="P:transforming growth factor beta receptor signaling pathway"/>
    <property type="evidence" value="ECO:0007669"/>
    <property type="project" value="TreeGrafter"/>
</dbReference>
<feature type="compositionally biased region" description="Basic and acidic residues" evidence="14">
    <location>
        <begin position="164"/>
        <end position="175"/>
    </location>
</feature>
<feature type="compositionally biased region" description="Pro residues" evidence="14">
    <location>
        <begin position="204"/>
        <end position="215"/>
    </location>
</feature>
<dbReference type="SMART" id="SM00132">
    <property type="entry name" value="LIM"/>
    <property type="match status" value="3"/>
</dbReference>
<protein>
    <recommendedName>
        <fullName evidence="12">Zyxin</fullName>
    </recommendedName>
</protein>
<keyword evidence="8" id="KW-0130">Cell adhesion</keyword>
<dbReference type="GO" id="GO:0007229">
    <property type="term" value="P:integrin-mediated signaling pathway"/>
    <property type="evidence" value="ECO:0007669"/>
    <property type="project" value="TreeGrafter"/>
</dbReference>
<keyword evidence="5 13" id="KW-0479">Metal-binding</keyword>
<keyword evidence="6" id="KW-0677">Repeat</keyword>
<dbReference type="GO" id="GO:0005925">
    <property type="term" value="C:focal adhesion"/>
    <property type="evidence" value="ECO:0007669"/>
    <property type="project" value="UniProtKB-SubCell"/>
</dbReference>
<keyword evidence="17" id="KW-1185">Reference proteome</keyword>
<feature type="compositionally biased region" description="Polar residues" evidence="14">
    <location>
        <begin position="339"/>
        <end position="349"/>
    </location>
</feature>
<comment type="caution">
    <text evidence="16">The sequence shown here is derived from an EMBL/GenBank/DDBJ whole genome shotgun (WGS) entry which is preliminary data.</text>
</comment>
<organism evidence="16 17">
    <name type="scientific">Ameiurus melas</name>
    <name type="common">Black bullhead</name>
    <name type="synonym">Silurus melas</name>
    <dbReference type="NCBI Taxonomy" id="219545"/>
    <lineage>
        <taxon>Eukaryota</taxon>
        <taxon>Metazoa</taxon>
        <taxon>Chordata</taxon>
        <taxon>Craniata</taxon>
        <taxon>Vertebrata</taxon>
        <taxon>Euteleostomi</taxon>
        <taxon>Actinopterygii</taxon>
        <taxon>Neopterygii</taxon>
        <taxon>Teleostei</taxon>
        <taxon>Ostariophysi</taxon>
        <taxon>Siluriformes</taxon>
        <taxon>Ictaluridae</taxon>
        <taxon>Ameiurus</taxon>
    </lineage>
</organism>
<dbReference type="FunFam" id="2.10.110.10:FF:000057">
    <property type="entry name" value="Zyxin"/>
    <property type="match status" value="1"/>
</dbReference>
<dbReference type="GO" id="GO:0046872">
    <property type="term" value="F:metal ion binding"/>
    <property type="evidence" value="ECO:0007669"/>
    <property type="project" value="UniProtKB-KW"/>
</dbReference>
<evidence type="ECO:0000256" key="14">
    <source>
        <dbReference type="SAM" id="MobiDB-lite"/>
    </source>
</evidence>
<feature type="compositionally biased region" description="Pro residues" evidence="14">
    <location>
        <begin position="107"/>
        <end position="125"/>
    </location>
</feature>
<dbReference type="GO" id="GO:0007155">
    <property type="term" value="P:cell adhesion"/>
    <property type="evidence" value="ECO:0007669"/>
    <property type="project" value="UniProtKB-KW"/>
</dbReference>
<evidence type="ECO:0000313" key="16">
    <source>
        <dbReference type="EMBL" id="KAF4088189.1"/>
    </source>
</evidence>
<dbReference type="GO" id="GO:0001725">
    <property type="term" value="C:stress fiber"/>
    <property type="evidence" value="ECO:0007669"/>
    <property type="project" value="TreeGrafter"/>
</dbReference>
<proteinExistence type="inferred from homology"/>
<dbReference type="EMBL" id="JAAGNN010000006">
    <property type="protein sequence ID" value="KAF4088189.1"/>
    <property type="molecule type" value="Genomic_DNA"/>
</dbReference>
<evidence type="ECO:0000256" key="12">
    <source>
        <dbReference type="ARBA" id="ARBA00039396"/>
    </source>
</evidence>
<accession>A0A7J6B1C8</accession>
<feature type="domain" description="LIM zinc-binding" evidence="15">
    <location>
        <begin position="553"/>
        <end position="623"/>
    </location>
</feature>
<feature type="region of interest" description="Disordered" evidence="14">
    <location>
        <begin position="29"/>
        <end position="400"/>
    </location>
</feature>